<dbReference type="InterPro" id="IPR036678">
    <property type="entry name" value="MutS_con_dom_sf"/>
</dbReference>
<feature type="domain" description="DNA mismatch repair proteins mutS family" evidence="12">
    <location>
        <begin position="704"/>
        <end position="720"/>
    </location>
</feature>
<dbReference type="SUPFAM" id="SSF48334">
    <property type="entry name" value="DNA repair protein MutS, domain III"/>
    <property type="match status" value="1"/>
</dbReference>
<dbReference type="GO" id="GO:0005524">
    <property type="term" value="F:ATP binding"/>
    <property type="evidence" value="ECO:0007669"/>
    <property type="project" value="UniProtKB-UniRule"/>
</dbReference>
<evidence type="ECO:0000256" key="4">
    <source>
        <dbReference type="ARBA" id="ARBA00022763"/>
    </source>
</evidence>
<dbReference type="GO" id="GO:0005829">
    <property type="term" value="C:cytosol"/>
    <property type="evidence" value="ECO:0007669"/>
    <property type="project" value="TreeGrafter"/>
</dbReference>
<dbReference type="NCBIfam" id="TIGR01070">
    <property type="entry name" value="mutS1"/>
    <property type="match status" value="1"/>
</dbReference>
<dbReference type="InterPro" id="IPR007861">
    <property type="entry name" value="DNA_mismatch_repair_MutS_clamp"/>
</dbReference>
<keyword evidence="4 9" id="KW-0227">DNA damage</keyword>
<dbReference type="Gene3D" id="3.30.420.110">
    <property type="entry name" value="MutS, connector domain"/>
    <property type="match status" value="1"/>
</dbReference>
<dbReference type="Pfam" id="PF05192">
    <property type="entry name" value="MutS_III"/>
    <property type="match status" value="1"/>
</dbReference>
<dbReference type="InterPro" id="IPR036187">
    <property type="entry name" value="DNA_mismatch_repair_MutS_sf"/>
</dbReference>
<evidence type="ECO:0000256" key="9">
    <source>
        <dbReference type="HAMAP-Rule" id="MF_00096"/>
    </source>
</evidence>
<evidence type="ECO:0000256" key="11">
    <source>
        <dbReference type="SAM" id="Coils"/>
    </source>
</evidence>
<comment type="similarity">
    <text evidence="1 9 10">Belongs to the DNA mismatch repair MutS family.</text>
</comment>
<dbReference type="SUPFAM" id="SSF53150">
    <property type="entry name" value="DNA repair protein MutS, domain II"/>
    <property type="match status" value="1"/>
</dbReference>
<protein>
    <recommendedName>
        <fullName evidence="2 9">DNA mismatch repair protein MutS</fullName>
    </recommendedName>
</protein>
<dbReference type="PANTHER" id="PTHR11361">
    <property type="entry name" value="DNA MISMATCH REPAIR PROTEIN MUTS FAMILY MEMBER"/>
    <property type="match status" value="1"/>
</dbReference>
<evidence type="ECO:0000313" key="13">
    <source>
        <dbReference type="EMBL" id="QDU47671.1"/>
    </source>
</evidence>
<dbReference type="SMART" id="SM00534">
    <property type="entry name" value="MUTSac"/>
    <property type="match status" value="1"/>
</dbReference>
<dbReference type="GO" id="GO:0003684">
    <property type="term" value="F:damaged DNA binding"/>
    <property type="evidence" value="ECO:0007669"/>
    <property type="project" value="UniProtKB-UniRule"/>
</dbReference>
<dbReference type="Pfam" id="PF05188">
    <property type="entry name" value="MutS_II"/>
    <property type="match status" value="1"/>
</dbReference>
<dbReference type="PROSITE" id="PS00486">
    <property type="entry name" value="DNA_MISMATCH_REPAIR_2"/>
    <property type="match status" value="1"/>
</dbReference>
<dbReference type="GO" id="GO:0030983">
    <property type="term" value="F:mismatched DNA binding"/>
    <property type="evidence" value="ECO:0007669"/>
    <property type="project" value="InterPro"/>
</dbReference>
<dbReference type="Pfam" id="PF01624">
    <property type="entry name" value="MutS_I"/>
    <property type="match status" value="1"/>
</dbReference>
<keyword evidence="5 9" id="KW-0067">ATP-binding</keyword>
<keyword evidence="11" id="KW-0175">Coiled coil</keyword>
<dbReference type="CDD" id="cd03284">
    <property type="entry name" value="ABC_MutS1"/>
    <property type="match status" value="1"/>
</dbReference>
<evidence type="ECO:0000256" key="8">
    <source>
        <dbReference type="ARBA" id="ARBA00024647"/>
    </source>
</evidence>
<dbReference type="HAMAP" id="MF_00096">
    <property type="entry name" value="MutS"/>
    <property type="match status" value="1"/>
</dbReference>
<proteinExistence type="inferred from homology"/>
<feature type="coiled-coil region" evidence="11">
    <location>
        <begin position="520"/>
        <end position="547"/>
    </location>
</feature>
<evidence type="ECO:0000256" key="3">
    <source>
        <dbReference type="ARBA" id="ARBA00022741"/>
    </source>
</evidence>
<feature type="binding site" evidence="9">
    <location>
        <begin position="630"/>
        <end position="637"/>
    </location>
    <ligand>
        <name>ATP</name>
        <dbReference type="ChEBI" id="CHEBI:30616"/>
    </ligand>
</feature>
<dbReference type="Pfam" id="PF00488">
    <property type="entry name" value="MutS_V"/>
    <property type="match status" value="1"/>
</dbReference>
<reference evidence="13 14" key="1">
    <citation type="submission" date="2019-02" db="EMBL/GenBank/DDBJ databases">
        <title>Deep-cultivation of Planctomycetes and their phenomic and genomic characterization uncovers novel biology.</title>
        <authorList>
            <person name="Wiegand S."/>
            <person name="Jogler M."/>
            <person name="Boedeker C."/>
            <person name="Pinto D."/>
            <person name="Vollmers J."/>
            <person name="Rivas-Marin E."/>
            <person name="Kohn T."/>
            <person name="Peeters S.H."/>
            <person name="Heuer A."/>
            <person name="Rast P."/>
            <person name="Oberbeckmann S."/>
            <person name="Bunk B."/>
            <person name="Jeske O."/>
            <person name="Meyerdierks A."/>
            <person name="Storesund J.E."/>
            <person name="Kallscheuer N."/>
            <person name="Luecker S."/>
            <person name="Lage O.M."/>
            <person name="Pohl T."/>
            <person name="Merkel B.J."/>
            <person name="Hornburger P."/>
            <person name="Mueller R.-W."/>
            <person name="Bruemmer F."/>
            <person name="Labrenz M."/>
            <person name="Spormann A.M."/>
            <person name="Op den Camp H."/>
            <person name="Overmann J."/>
            <person name="Amann R."/>
            <person name="Jetten M.S.M."/>
            <person name="Mascher T."/>
            <person name="Medema M.H."/>
            <person name="Devos D.P."/>
            <person name="Kaster A.-K."/>
            <person name="Ovreas L."/>
            <person name="Rohde M."/>
            <person name="Galperin M.Y."/>
            <person name="Jogler C."/>
        </authorList>
    </citation>
    <scope>NUCLEOTIDE SEQUENCE [LARGE SCALE GENOMIC DNA]</scope>
    <source>
        <strain evidence="13 14">Mal52</strain>
    </source>
</reference>
<dbReference type="InterPro" id="IPR045076">
    <property type="entry name" value="MutS"/>
</dbReference>
<accession>A0A517ZZ01</accession>
<comment type="function">
    <text evidence="8 9">This protein is involved in the repair of mismatches in DNA. It is possible that it carries out the mismatch recognition step. This protein has a weak ATPase activity.</text>
</comment>
<dbReference type="Proteomes" id="UP000319383">
    <property type="component" value="Chromosome"/>
</dbReference>
<dbReference type="GO" id="GO:0140664">
    <property type="term" value="F:ATP-dependent DNA damage sensor activity"/>
    <property type="evidence" value="ECO:0007669"/>
    <property type="project" value="InterPro"/>
</dbReference>
<name>A0A517ZZ01_9PLAN</name>
<organism evidence="13 14">
    <name type="scientific">Symmachiella dynata</name>
    <dbReference type="NCBI Taxonomy" id="2527995"/>
    <lineage>
        <taxon>Bacteria</taxon>
        <taxon>Pseudomonadati</taxon>
        <taxon>Planctomycetota</taxon>
        <taxon>Planctomycetia</taxon>
        <taxon>Planctomycetales</taxon>
        <taxon>Planctomycetaceae</taxon>
        <taxon>Symmachiella</taxon>
    </lineage>
</organism>
<dbReference type="EMBL" id="CP036276">
    <property type="protein sequence ID" value="QDU47671.1"/>
    <property type="molecule type" value="Genomic_DNA"/>
</dbReference>
<dbReference type="RefSeq" id="WP_145380457.1">
    <property type="nucleotide sequence ID" value="NZ_CP036276.1"/>
</dbReference>
<keyword evidence="7 9" id="KW-0234">DNA repair</keyword>
<dbReference type="InterPro" id="IPR017261">
    <property type="entry name" value="DNA_mismatch_repair_MutS/MSH"/>
</dbReference>
<evidence type="ECO:0000256" key="7">
    <source>
        <dbReference type="ARBA" id="ARBA00023204"/>
    </source>
</evidence>
<dbReference type="FunFam" id="3.40.50.300:FF:000870">
    <property type="entry name" value="MutS protein homolog 4"/>
    <property type="match status" value="1"/>
</dbReference>
<evidence type="ECO:0000259" key="12">
    <source>
        <dbReference type="PROSITE" id="PS00486"/>
    </source>
</evidence>
<dbReference type="InterPro" id="IPR007860">
    <property type="entry name" value="DNA_mmatch_repair_MutS_con_dom"/>
</dbReference>
<dbReference type="SMART" id="SM00533">
    <property type="entry name" value="MUTSd"/>
    <property type="match status" value="1"/>
</dbReference>
<dbReference type="InterPro" id="IPR027417">
    <property type="entry name" value="P-loop_NTPase"/>
</dbReference>
<dbReference type="SUPFAM" id="SSF52540">
    <property type="entry name" value="P-loop containing nucleoside triphosphate hydrolases"/>
    <property type="match status" value="1"/>
</dbReference>
<dbReference type="PIRSF" id="PIRSF037677">
    <property type="entry name" value="DNA_mis_repair_Msh6"/>
    <property type="match status" value="1"/>
</dbReference>
<evidence type="ECO:0000256" key="6">
    <source>
        <dbReference type="ARBA" id="ARBA00023125"/>
    </source>
</evidence>
<dbReference type="InterPro" id="IPR016151">
    <property type="entry name" value="DNA_mismatch_repair_MutS_N"/>
</dbReference>
<evidence type="ECO:0000313" key="14">
    <source>
        <dbReference type="Proteomes" id="UP000319383"/>
    </source>
</evidence>
<dbReference type="FunFam" id="3.40.1170.10:FF:000001">
    <property type="entry name" value="DNA mismatch repair protein MutS"/>
    <property type="match status" value="1"/>
</dbReference>
<dbReference type="Gene3D" id="3.40.1170.10">
    <property type="entry name" value="DNA repair protein MutS, domain I"/>
    <property type="match status" value="1"/>
</dbReference>
<dbReference type="InterPro" id="IPR005748">
    <property type="entry name" value="DNA_mismatch_repair_MutS"/>
</dbReference>
<evidence type="ECO:0000256" key="5">
    <source>
        <dbReference type="ARBA" id="ARBA00022840"/>
    </source>
</evidence>
<dbReference type="InterPro" id="IPR007695">
    <property type="entry name" value="DNA_mismatch_repair_MutS-lik_N"/>
</dbReference>
<dbReference type="SUPFAM" id="SSF55271">
    <property type="entry name" value="DNA repair protein MutS, domain I"/>
    <property type="match status" value="1"/>
</dbReference>
<keyword evidence="3 9" id="KW-0547">Nucleotide-binding</keyword>
<dbReference type="PANTHER" id="PTHR11361:SF34">
    <property type="entry name" value="DNA MISMATCH REPAIR PROTEIN MSH1, MITOCHONDRIAL"/>
    <property type="match status" value="1"/>
</dbReference>
<keyword evidence="6 9" id="KW-0238">DNA-binding</keyword>
<dbReference type="InterPro" id="IPR000432">
    <property type="entry name" value="DNA_mismatch_repair_MutS_C"/>
</dbReference>
<dbReference type="Gene3D" id="1.10.1420.10">
    <property type="match status" value="2"/>
</dbReference>
<dbReference type="GO" id="GO:0006298">
    <property type="term" value="P:mismatch repair"/>
    <property type="evidence" value="ECO:0007669"/>
    <property type="project" value="UniProtKB-UniRule"/>
</dbReference>
<dbReference type="NCBIfam" id="NF003810">
    <property type="entry name" value="PRK05399.1"/>
    <property type="match status" value="1"/>
</dbReference>
<dbReference type="InterPro" id="IPR007696">
    <property type="entry name" value="DNA_mismatch_repair_MutS_core"/>
</dbReference>
<dbReference type="FunFam" id="1.10.1420.10:FF:000001">
    <property type="entry name" value="DNA mismatch repair protein MutS"/>
    <property type="match status" value="1"/>
</dbReference>
<keyword evidence="14" id="KW-1185">Reference proteome</keyword>
<evidence type="ECO:0000256" key="2">
    <source>
        <dbReference type="ARBA" id="ARBA00021982"/>
    </source>
</evidence>
<sequence length="877" mass="97096">MAASKTTAPKSDAKKLTPMMQRYLEVKAEYPDSLLLFRMGDFYELFYEDAESAARVLNLTLTSRDKSSANPVPMAGFPYHALDGYLHKLIQAGFRASVCEQVEDPKQAKGLVRREVTRVVTPGTLTEDALLDPRQHNFLATIFPTKTAVGIAWLELSTGRFVTADLAPAHLGDELARLQPSECLVPSGQRPDWLEETLSFADGMLIGERPPWSFAADNAGQTLLKHFGTTTLEGFDVDITSPGVAAAGALLEYVQETQKSSLDHITRLEPYRRGTNLIIDEATRRSLELTQTLRDGARDGSLLSVIDETVSPMGARLLSDWLSNPLTDPVPINRRLDAIEELLPDAVLCRDVRDCLKQTYDLQRLTARIATGRASPRDLGFLAATLALLPKFKAKLAGRSSDLLRELETNLDLCADIRADIDNTLVDEPPLNYTDGGLIRVGYHEKLDELRDLARGGKEWIARYQAAEAERIGIPNLKVGFNKVFGYYLEVTAANADKVPAEYIRKQTLKNQERYITPALKEHEEKVLTAEHQANALEQELFSALRESVRGHVARLQTTAEILAQIDVLTALSVLAVGNDYCRPQLTDDPLLDIRDGRHPVLDRLQPTGQFVPNDVLLDPENCMVQLITGPNMAGKSTYIRQAALLTIMAQMGSFVPANAATIGIADRIFARVGASDELGRGQSTFMVEMTETARILNAATERSVVILDEIGRGTSTYDGISLAWAITEFLHDIIACRTLFATHYHELTELSKTLSATSNWNVSVHEDDDGIVFLHKIVEGSADKSYGIHVARLAGVPTGVLERADVILSTLEADHVDEHGRTKIPRRHTDRNNRQLSLFGVEPHPMLDSIRDMDINTMTPLAALEKLQQMKDELRQ</sequence>
<dbReference type="AlphaFoldDB" id="A0A517ZZ01"/>
<evidence type="ECO:0000256" key="10">
    <source>
        <dbReference type="RuleBase" id="RU003756"/>
    </source>
</evidence>
<dbReference type="KEGG" id="sdyn:Mal52_62060"/>
<gene>
    <name evidence="9 13" type="primary">mutS</name>
    <name evidence="13" type="ORF">Mal52_62060</name>
</gene>
<dbReference type="Pfam" id="PF05190">
    <property type="entry name" value="MutS_IV"/>
    <property type="match status" value="1"/>
</dbReference>
<evidence type="ECO:0000256" key="1">
    <source>
        <dbReference type="ARBA" id="ARBA00006271"/>
    </source>
</evidence>
<dbReference type="Gene3D" id="3.40.50.300">
    <property type="entry name" value="P-loop containing nucleotide triphosphate hydrolases"/>
    <property type="match status" value="1"/>
</dbReference>